<evidence type="ECO:0000313" key="5">
    <source>
        <dbReference type="EMBL" id="BBM84495.1"/>
    </source>
</evidence>
<name>A0A5S9IPV4_UABAM</name>
<dbReference type="EMBL" id="AP019860">
    <property type="protein sequence ID" value="BBM84495.1"/>
    <property type="molecule type" value="Genomic_DNA"/>
</dbReference>
<dbReference type="PANTHER" id="PTHR30349">
    <property type="entry name" value="PHAGE INTEGRASE-RELATED"/>
    <property type="match status" value="1"/>
</dbReference>
<evidence type="ECO:0000256" key="1">
    <source>
        <dbReference type="ARBA" id="ARBA00008857"/>
    </source>
</evidence>
<dbReference type="InterPro" id="IPR013762">
    <property type="entry name" value="Integrase-like_cat_sf"/>
</dbReference>
<accession>A0A5S9IPV4</accession>
<reference evidence="5 6" key="1">
    <citation type="submission" date="2019-08" db="EMBL/GenBank/DDBJ databases">
        <title>Complete genome sequence of Candidatus Uab amorphum.</title>
        <authorList>
            <person name="Shiratori T."/>
            <person name="Suzuki S."/>
            <person name="Kakizawa Y."/>
            <person name="Ishida K."/>
        </authorList>
    </citation>
    <scope>NUCLEOTIDE SEQUENCE [LARGE SCALE GENOMIC DNA]</scope>
    <source>
        <strain evidence="5 6">SRT547</strain>
    </source>
</reference>
<dbReference type="Gene3D" id="1.10.443.10">
    <property type="entry name" value="Intergrase catalytic core"/>
    <property type="match status" value="1"/>
</dbReference>
<proteinExistence type="inferred from homology"/>
<dbReference type="GO" id="GO:0015074">
    <property type="term" value="P:DNA integration"/>
    <property type="evidence" value="ECO:0007669"/>
    <property type="project" value="InterPro"/>
</dbReference>
<evidence type="ECO:0000256" key="3">
    <source>
        <dbReference type="ARBA" id="ARBA00023172"/>
    </source>
</evidence>
<keyword evidence="2" id="KW-0238">DNA-binding</keyword>
<dbReference type="KEGG" id="uam:UABAM_02856"/>
<organism evidence="5 6">
    <name type="scientific">Uabimicrobium amorphum</name>
    <dbReference type="NCBI Taxonomy" id="2596890"/>
    <lineage>
        <taxon>Bacteria</taxon>
        <taxon>Pseudomonadati</taxon>
        <taxon>Planctomycetota</taxon>
        <taxon>Candidatus Uabimicrobiia</taxon>
        <taxon>Candidatus Uabimicrobiales</taxon>
        <taxon>Candidatus Uabimicrobiaceae</taxon>
        <taxon>Candidatus Uabimicrobium</taxon>
    </lineage>
</organism>
<dbReference type="Proteomes" id="UP000326354">
    <property type="component" value="Chromosome"/>
</dbReference>
<evidence type="ECO:0000256" key="2">
    <source>
        <dbReference type="ARBA" id="ARBA00023125"/>
    </source>
</evidence>
<keyword evidence="3" id="KW-0233">DNA recombination</keyword>
<evidence type="ECO:0000313" key="6">
    <source>
        <dbReference type="Proteomes" id="UP000326354"/>
    </source>
</evidence>
<comment type="similarity">
    <text evidence="1">Belongs to the 'phage' integrase family.</text>
</comment>
<dbReference type="Pfam" id="PF00589">
    <property type="entry name" value="Phage_integrase"/>
    <property type="match status" value="1"/>
</dbReference>
<dbReference type="SUPFAM" id="SSF56349">
    <property type="entry name" value="DNA breaking-rejoining enzymes"/>
    <property type="match status" value="1"/>
</dbReference>
<dbReference type="GO" id="GO:0003677">
    <property type="term" value="F:DNA binding"/>
    <property type="evidence" value="ECO:0007669"/>
    <property type="project" value="UniProtKB-KW"/>
</dbReference>
<dbReference type="InterPro" id="IPR002104">
    <property type="entry name" value="Integrase_catalytic"/>
</dbReference>
<dbReference type="PROSITE" id="PS51898">
    <property type="entry name" value="TYR_RECOMBINASE"/>
    <property type="match status" value="1"/>
</dbReference>
<dbReference type="OrthoDB" id="9801717at2"/>
<feature type="domain" description="Tyr recombinase" evidence="4">
    <location>
        <begin position="19"/>
        <end position="197"/>
    </location>
</feature>
<dbReference type="RefSeq" id="WP_151968644.1">
    <property type="nucleotide sequence ID" value="NZ_AP019860.1"/>
</dbReference>
<dbReference type="InterPro" id="IPR050090">
    <property type="entry name" value="Tyrosine_recombinase_XerCD"/>
</dbReference>
<dbReference type="PANTHER" id="PTHR30349:SF41">
    <property type="entry name" value="INTEGRASE_RECOMBINASE PROTEIN MJ0367-RELATED"/>
    <property type="match status" value="1"/>
</dbReference>
<protein>
    <submittedName>
        <fullName evidence="5">Integrase</fullName>
    </submittedName>
</protein>
<dbReference type="CDD" id="cd00397">
    <property type="entry name" value="DNA_BRE_C"/>
    <property type="match status" value="1"/>
</dbReference>
<sequence>MIPENPFEDVDGIRVDKEDSPRILTKADVKIIEELAQGSVIEKELRFLLRTGMRVSEMIHLEVQDVDLDRSIIIVRSHKAKSRKTRYVPIVSKLYDMLHNLKLNANKNKRKLVFVNSLGNQHCLRNILCRFRTILRHAEERGVNVDGVNIHTLRKSYISHMIMSGQDPTKVMKIVGHQSWRLENTSKIFIKSVNFTS</sequence>
<evidence type="ECO:0000259" key="4">
    <source>
        <dbReference type="PROSITE" id="PS51898"/>
    </source>
</evidence>
<dbReference type="InterPro" id="IPR011010">
    <property type="entry name" value="DNA_brk_join_enz"/>
</dbReference>
<gene>
    <name evidence="5" type="ORF">UABAM_02856</name>
</gene>
<dbReference type="AlphaFoldDB" id="A0A5S9IPV4"/>
<keyword evidence="6" id="KW-1185">Reference proteome</keyword>
<dbReference type="GO" id="GO:0006310">
    <property type="term" value="P:DNA recombination"/>
    <property type="evidence" value="ECO:0007669"/>
    <property type="project" value="UniProtKB-KW"/>
</dbReference>